<evidence type="ECO:0000256" key="7">
    <source>
        <dbReference type="ARBA" id="ARBA00048816"/>
    </source>
</evidence>
<feature type="binding site" evidence="8">
    <location>
        <position position="335"/>
    </location>
    <ligand>
        <name>L-glutamine</name>
        <dbReference type="ChEBI" id="CHEBI:58359"/>
    </ligand>
</feature>
<feature type="binding site" evidence="8">
    <location>
        <position position="294"/>
    </location>
    <ligand>
        <name>L-glutamine</name>
        <dbReference type="ChEBI" id="CHEBI:58359"/>
    </ligand>
</feature>
<comment type="pathway">
    <text evidence="8">Pyrimidine metabolism; UMP biosynthesis via de novo pathway; (S)-dihydroorotate from bicarbonate: step 1/3.</text>
</comment>
<dbReference type="Gene3D" id="3.40.50.880">
    <property type="match status" value="1"/>
</dbReference>
<dbReference type="Proteomes" id="UP000198984">
    <property type="component" value="Unassembled WGS sequence"/>
</dbReference>
<evidence type="ECO:0000256" key="6">
    <source>
        <dbReference type="ARBA" id="ARBA00022962"/>
    </source>
</evidence>
<dbReference type="EC" id="6.3.5.5" evidence="8"/>
<dbReference type="HAMAP" id="MF_01209">
    <property type="entry name" value="CPSase_S_chain"/>
    <property type="match status" value="1"/>
</dbReference>
<dbReference type="PANTHER" id="PTHR43418:SF7">
    <property type="entry name" value="CARBAMOYL-PHOSPHATE SYNTHASE SMALL CHAIN"/>
    <property type="match status" value="1"/>
</dbReference>
<dbReference type="Pfam" id="PF00988">
    <property type="entry name" value="CPSase_sm_chain"/>
    <property type="match status" value="1"/>
</dbReference>
<gene>
    <name evidence="8" type="primary">carA</name>
    <name evidence="10" type="ORF">SAMN04488505_107319</name>
</gene>
<comment type="function">
    <text evidence="8">Small subunit of the glutamine-dependent carbamoyl phosphate synthetase (CPSase). CPSase catalyzes the formation of carbamoyl phosphate from the ammonia moiety of glutamine, carbonate, and phosphate donated by ATP, constituting the first step of 2 biosynthetic pathways, one leading to arginine and/or urea and the other to pyrimidine nucleotides. The small subunit (glutamine amidotransferase) binds and cleaves glutamine to supply the large subunit with the substrate ammonia.</text>
</comment>
<comment type="catalytic activity">
    <reaction evidence="8">
        <text>L-glutamine + H2O = L-glutamate + NH4(+)</text>
        <dbReference type="Rhea" id="RHEA:15889"/>
        <dbReference type="ChEBI" id="CHEBI:15377"/>
        <dbReference type="ChEBI" id="CHEBI:28938"/>
        <dbReference type="ChEBI" id="CHEBI:29985"/>
        <dbReference type="ChEBI" id="CHEBI:58359"/>
    </reaction>
</comment>
<dbReference type="GO" id="GO:0004359">
    <property type="term" value="F:glutaminase activity"/>
    <property type="evidence" value="ECO:0007669"/>
    <property type="project" value="RHEA"/>
</dbReference>
<feature type="binding site" evidence="8">
    <location>
        <position position="332"/>
    </location>
    <ligand>
        <name>L-glutamine</name>
        <dbReference type="ChEBI" id="CHEBI:58359"/>
    </ligand>
</feature>
<feature type="binding site" evidence="8">
    <location>
        <position position="84"/>
    </location>
    <ligand>
        <name>L-glutamine</name>
        <dbReference type="ChEBI" id="CHEBI:58359"/>
    </ligand>
</feature>
<name>A0A1H8D623_9BACT</name>
<comment type="catalytic activity">
    <reaction evidence="7 8">
        <text>hydrogencarbonate + L-glutamine + 2 ATP + H2O = carbamoyl phosphate + L-glutamate + 2 ADP + phosphate + 2 H(+)</text>
        <dbReference type="Rhea" id="RHEA:18633"/>
        <dbReference type="ChEBI" id="CHEBI:15377"/>
        <dbReference type="ChEBI" id="CHEBI:15378"/>
        <dbReference type="ChEBI" id="CHEBI:17544"/>
        <dbReference type="ChEBI" id="CHEBI:29985"/>
        <dbReference type="ChEBI" id="CHEBI:30616"/>
        <dbReference type="ChEBI" id="CHEBI:43474"/>
        <dbReference type="ChEBI" id="CHEBI:58228"/>
        <dbReference type="ChEBI" id="CHEBI:58359"/>
        <dbReference type="ChEBI" id="CHEBI:456216"/>
        <dbReference type="EC" id="6.3.5.5"/>
    </reaction>
</comment>
<dbReference type="SUPFAM" id="SSF52021">
    <property type="entry name" value="Carbamoyl phosphate synthetase, small subunit N-terminal domain"/>
    <property type="match status" value="1"/>
</dbReference>
<feature type="binding site" evidence="8">
    <location>
        <position position="262"/>
    </location>
    <ligand>
        <name>L-glutamine</name>
        <dbReference type="ChEBI" id="CHEBI:58359"/>
    </ligand>
</feature>
<protein>
    <recommendedName>
        <fullName evidence="8">Carbamoyl phosphate synthase small chain</fullName>
        <ecNumber evidence="8">6.3.5.5</ecNumber>
    </recommendedName>
    <alternativeName>
        <fullName evidence="8">Carbamoyl phosphate synthetase glutamine chain</fullName>
    </alternativeName>
</protein>
<comment type="subunit">
    <text evidence="8">Composed of two chains; the small (or glutamine) chain promotes the hydrolysis of glutamine to ammonia, which is used by the large (or ammonia) chain to synthesize carbamoyl phosphate. Tetramer of heterodimers (alpha,beta)4.</text>
</comment>
<dbReference type="NCBIfam" id="NF009475">
    <property type="entry name" value="PRK12838.1"/>
    <property type="match status" value="1"/>
</dbReference>
<dbReference type="GO" id="GO:0006207">
    <property type="term" value="P:'de novo' pyrimidine nucleobase biosynthetic process"/>
    <property type="evidence" value="ECO:0007669"/>
    <property type="project" value="InterPro"/>
</dbReference>
<dbReference type="Pfam" id="PF00117">
    <property type="entry name" value="GATase"/>
    <property type="match status" value="1"/>
</dbReference>
<keyword evidence="6 8" id="KW-0315">Glutamine amidotransferase</keyword>
<dbReference type="PRINTS" id="PR00097">
    <property type="entry name" value="ANTSNTHASEII"/>
</dbReference>
<organism evidence="10 11">
    <name type="scientific">Chitinophaga rupis</name>
    <dbReference type="NCBI Taxonomy" id="573321"/>
    <lineage>
        <taxon>Bacteria</taxon>
        <taxon>Pseudomonadati</taxon>
        <taxon>Bacteroidota</taxon>
        <taxon>Chitinophagia</taxon>
        <taxon>Chitinophagales</taxon>
        <taxon>Chitinophagaceae</taxon>
        <taxon>Chitinophaga</taxon>
    </lineage>
</organism>
<keyword evidence="3 8" id="KW-0436">Ligase</keyword>
<keyword evidence="8" id="KW-0028">Amino-acid biosynthesis</keyword>
<evidence type="ECO:0000256" key="5">
    <source>
        <dbReference type="ARBA" id="ARBA00022840"/>
    </source>
</evidence>
<evidence type="ECO:0000313" key="11">
    <source>
        <dbReference type="Proteomes" id="UP000198984"/>
    </source>
</evidence>
<dbReference type="SUPFAM" id="SSF52317">
    <property type="entry name" value="Class I glutamine amidotransferase-like"/>
    <property type="match status" value="1"/>
</dbReference>
<dbReference type="SMART" id="SM01097">
    <property type="entry name" value="CPSase_sm_chain"/>
    <property type="match status" value="1"/>
</dbReference>
<dbReference type="GO" id="GO:0006526">
    <property type="term" value="P:L-arginine biosynthetic process"/>
    <property type="evidence" value="ECO:0007669"/>
    <property type="project" value="UniProtKB-UniRule"/>
</dbReference>
<comment type="pathway">
    <text evidence="1 8">Amino-acid biosynthesis; L-arginine biosynthesis; carbamoyl phosphate from bicarbonate: step 1/1.</text>
</comment>
<dbReference type="GO" id="GO:0006541">
    <property type="term" value="P:glutamine metabolic process"/>
    <property type="evidence" value="ECO:0007669"/>
    <property type="project" value="InterPro"/>
</dbReference>
<dbReference type="InterPro" id="IPR029062">
    <property type="entry name" value="Class_I_gatase-like"/>
</dbReference>
<feature type="binding site" evidence="8">
    <location>
        <position position="334"/>
    </location>
    <ligand>
        <name>L-glutamine</name>
        <dbReference type="ChEBI" id="CHEBI:58359"/>
    </ligand>
</feature>
<dbReference type="PRINTS" id="PR00099">
    <property type="entry name" value="CPSGATASE"/>
</dbReference>
<evidence type="ECO:0000256" key="8">
    <source>
        <dbReference type="HAMAP-Rule" id="MF_01209"/>
    </source>
</evidence>
<dbReference type="PRINTS" id="PR00096">
    <property type="entry name" value="GATASE"/>
</dbReference>
<keyword evidence="8" id="KW-0665">Pyrimidine biosynthesis</keyword>
<feature type="region of interest" description="CPSase" evidence="8">
    <location>
        <begin position="1"/>
        <end position="213"/>
    </location>
</feature>
<keyword evidence="8" id="KW-0055">Arginine biosynthesis</keyword>
<keyword evidence="5 8" id="KW-0067">ATP-binding</keyword>
<dbReference type="NCBIfam" id="TIGR01368">
    <property type="entry name" value="CPSaseIIsmall"/>
    <property type="match status" value="1"/>
</dbReference>
<dbReference type="PROSITE" id="PS51273">
    <property type="entry name" value="GATASE_TYPE_1"/>
    <property type="match status" value="1"/>
</dbReference>
<keyword evidence="4 8" id="KW-0547">Nucleotide-binding</keyword>
<evidence type="ECO:0000256" key="1">
    <source>
        <dbReference type="ARBA" id="ARBA00005077"/>
    </source>
</evidence>
<evidence type="ECO:0000256" key="3">
    <source>
        <dbReference type="ARBA" id="ARBA00022598"/>
    </source>
</evidence>
<dbReference type="InterPro" id="IPR035686">
    <property type="entry name" value="CPSase_GATase1"/>
</dbReference>
<dbReference type="CDD" id="cd01744">
    <property type="entry name" value="GATase1_CPSase"/>
    <property type="match status" value="1"/>
</dbReference>
<evidence type="ECO:0000256" key="4">
    <source>
        <dbReference type="ARBA" id="ARBA00022741"/>
    </source>
</evidence>
<dbReference type="GO" id="GO:0044205">
    <property type="term" value="P:'de novo' UMP biosynthetic process"/>
    <property type="evidence" value="ECO:0007669"/>
    <property type="project" value="UniProtKB-UniRule"/>
</dbReference>
<feature type="binding site" evidence="8">
    <location>
        <position position="264"/>
    </location>
    <ligand>
        <name>L-glutamine</name>
        <dbReference type="ChEBI" id="CHEBI:58359"/>
    </ligand>
</feature>
<comment type="similarity">
    <text evidence="2 8">Belongs to the CarA family.</text>
</comment>
<proteinExistence type="inferred from homology"/>
<sequence>MGNNNPIRAFCFIINCEMHNFARFFKKSRIRTMPHTKHSQPAILLLEDGTVYHGKAFGKIGTASGELCFNTGMTGYQEVFTDPSYKGQVLIMNNCYVGNYGTKQDDVESSSVKISGLICKNIAQNYSRKMADSSLEKFLESNNLVTIYDVDTRALVSHIRSKGAMNCIISSEILDVEQLKGQLKQVPSMEGLALCAEVSTKEPYNIGDPNSSIRIAVMDNGVKRNMLKCLSEKGAYLQVFPTTTSFEECERFKPHAYFISNGPGDPAPLTYAVDTVKKVLNANRPLFGICLGHQLLALANDIPTYKMHHGHRGLNHPVKNLATGRCEITTQNHGFAVDPKAIAASENVEITHVNLNDGSIEGIRIKNKPAFSVQYHPESTPGPYDSRYLFDDFFKMIEQYQ</sequence>
<dbReference type="UniPathway" id="UPA00068">
    <property type="reaction ID" value="UER00171"/>
</dbReference>
<dbReference type="UniPathway" id="UPA00070">
    <property type="reaction ID" value="UER00115"/>
</dbReference>
<evidence type="ECO:0000256" key="2">
    <source>
        <dbReference type="ARBA" id="ARBA00007800"/>
    </source>
</evidence>
<evidence type="ECO:0000259" key="9">
    <source>
        <dbReference type="SMART" id="SM01097"/>
    </source>
</evidence>
<feature type="active site" evidence="8">
    <location>
        <position position="378"/>
    </location>
</feature>
<feature type="active site" description="Nucleophile" evidence="8">
    <location>
        <position position="290"/>
    </location>
</feature>
<feature type="domain" description="Carbamoyl-phosphate synthase small subunit N-terminal" evidence="9">
    <location>
        <begin position="40"/>
        <end position="170"/>
    </location>
</feature>
<dbReference type="InterPro" id="IPR006274">
    <property type="entry name" value="CarbamoylP_synth_ssu"/>
</dbReference>
<dbReference type="InterPro" id="IPR036480">
    <property type="entry name" value="CarbP_synth_ssu_N_sf"/>
</dbReference>
<dbReference type="PANTHER" id="PTHR43418">
    <property type="entry name" value="MULTIFUNCTIONAL TRYPTOPHAN BIOSYNTHESIS PROTEIN-RELATED"/>
    <property type="match status" value="1"/>
</dbReference>
<dbReference type="InterPro" id="IPR002474">
    <property type="entry name" value="CarbamoylP_synth_ssu_N"/>
</dbReference>
<feature type="binding site" evidence="8">
    <location>
        <position position="291"/>
    </location>
    <ligand>
        <name>L-glutamine</name>
        <dbReference type="ChEBI" id="CHEBI:58359"/>
    </ligand>
</feature>
<dbReference type="Gene3D" id="3.50.30.20">
    <property type="entry name" value="Carbamoyl-phosphate synthase small subunit, N-terminal domain"/>
    <property type="match status" value="1"/>
</dbReference>
<dbReference type="InterPro" id="IPR050472">
    <property type="entry name" value="Anth_synth/Amidotransfase"/>
</dbReference>
<keyword evidence="11" id="KW-1185">Reference proteome</keyword>
<dbReference type="AlphaFoldDB" id="A0A1H8D623"/>
<accession>A0A1H8D623</accession>
<dbReference type="GO" id="GO:0004088">
    <property type="term" value="F:carbamoyl-phosphate synthase (glutamine-hydrolyzing) activity"/>
    <property type="evidence" value="ECO:0007669"/>
    <property type="project" value="UniProtKB-UniRule"/>
</dbReference>
<dbReference type="EMBL" id="FOBB01000007">
    <property type="protein sequence ID" value="SEN02078.1"/>
    <property type="molecule type" value="Genomic_DNA"/>
</dbReference>
<reference evidence="10 11" key="1">
    <citation type="submission" date="2016-10" db="EMBL/GenBank/DDBJ databases">
        <authorList>
            <person name="de Groot N.N."/>
        </authorList>
    </citation>
    <scope>NUCLEOTIDE SEQUENCE [LARGE SCALE GENOMIC DNA]</scope>
    <source>
        <strain evidence="10 11">DSM 21039</strain>
    </source>
</reference>
<evidence type="ECO:0000313" key="10">
    <source>
        <dbReference type="EMBL" id="SEN02078.1"/>
    </source>
</evidence>
<dbReference type="InterPro" id="IPR017926">
    <property type="entry name" value="GATASE"/>
</dbReference>
<dbReference type="STRING" id="573321.SAMN04488505_107319"/>
<feature type="active site" evidence="8">
    <location>
        <position position="376"/>
    </location>
</feature>
<dbReference type="GO" id="GO:0005524">
    <property type="term" value="F:ATP binding"/>
    <property type="evidence" value="ECO:0007669"/>
    <property type="project" value="UniProtKB-UniRule"/>
</dbReference>